<dbReference type="OrthoDB" id="10016762at2"/>
<dbReference type="KEGG" id="tbn:TBH_C0745"/>
<proteinExistence type="predicted"/>
<evidence type="ECO:0000313" key="2">
    <source>
        <dbReference type="Proteomes" id="UP000031631"/>
    </source>
</evidence>
<dbReference type="RefSeq" id="WP_041065628.1">
    <property type="nucleotide sequence ID" value="NZ_AP012273.1"/>
</dbReference>
<keyword evidence="2" id="KW-1185">Reference proteome</keyword>
<evidence type="ECO:0000313" key="1">
    <source>
        <dbReference type="EMBL" id="BAO43683.1"/>
    </source>
</evidence>
<gene>
    <name evidence="1" type="ORF">TBH_C0745</name>
</gene>
<reference evidence="1 2" key="1">
    <citation type="journal article" date="2014" name="PLoS ONE">
        <title>Physiological and genomic features of a novel sulfur-oxidizing gammaproteobacterium belonging to a previously uncultivated symbiotic lineage isolated from a hydrothermal vent.</title>
        <authorList>
            <person name="Nunoura T."/>
            <person name="Takaki Y."/>
            <person name="Kazama H."/>
            <person name="Kakuta J."/>
            <person name="Shimamura S."/>
            <person name="Makita H."/>
            <person name="Hirai M."/>
            <person name="Miyazaki M."/>
            <person name="Takai K."/>
        </authorList>
    </citation>
    <scope>NUCLEOTIDE SEQUENCE [LARGE SCALE GENOMIC DNA]</scope>
    <source>
        <strain evidence="1 2">Hiromi1</strain>
    </source>
</reference>
<dbReference type="InterPro" id="IPR010866">
    <property type="entry name" value="A-2_8-polyST"/>
</dbReference>
<protein>
    <submittedName>
        <fullName evidence="1">Uncharacterized protein</fullName>
    </submittedName>
</protein>
<dbReference type="Pfam" id="PF07388">
    <property type="entry name" value="A-2_8-polyST"/>
    <property type="match status" value="1"/>
</dbReference>
<sequence>MGLTKNIGFAITEYQQIVLGAVCRQEKLRFECIFVRENIRLNPALCQSADTVVTLRDIPYSWRSLPEYKREYEDVVRPHFIGGNEYLLFAHSIEHPLIKLAVKTLPSICVELIEEGVGSYVSWGRGFSNGDIRTRMSVFMIATGLLLYGGYGRIPTQRLKGGWSLYPNCFPDYPVESRHIRKEIFRETLEGFAPPGERIMFPKNSVVFIQQPYVEMGILDEATYIAIHEQAMASLKRISEQENEVIWMLHPRTHCEEEKQRLSKMTIDSTNIKVLQPSQGIEQVALSNKGNEIVYLSFGSSALYTLSLLIDKPDRLFQLENMVLKKLLPVQQEVNRFYRELGVPLL</sequence>
<dbReference type="Proteomes" id="UP000031631">
    <property type="component" value="Chromosome"/>
</dbReference>
<name>A0A7U6GHD9_9GAMM</name>
<dbReference type="EMBL" id="AP012273">
    <property type="protein sequence ID" value="BAO43683.1"/>
    <property type="molecule type" value="Genomic_DNA"/>
</dbReference>
<dbReference type="AlphaFoldDB" id="A0A7U6GHD9"/>
<organism evidence="1 2">
    <name type="scientific">Thiolapillus brandeum</name>
    <dbReference type="NCBI Taxonomy" id="1076588"/>
    <lineage>
        <taxon>Bacteria</taxon>
        <taxon>Pseudomonadati</taxon>
        <taxon>Pseudomonadota</taxon>
        <taxon>Gammaproteobacteria</taxon>
        <taxon>Chromatiales</taxon>
        <taxon>Sedimenticolaceae</taxon>
        <taxon>Thiolapillus</taxon>
    </lineage>
</organism>
<accession>A0A7U6GHD9</accession>